<name>A0A392T4N6_9FABA</name>
<organism evidence="2 3">
    <name type="scientific">Trifolium medium</name>
    <dbReference type="NCBI Taxonomy" id="97028"/>
    <lineage>
        <taxon>Eukaryota</taxon>
        <taxon>Viridiplantae</taxon>
        <taxon>Streptophyta</taxon>
        <taxon>Embryophyta</taxon>
        <taxon>Tracheophyta</taxon>
        <taxon>Spermatophyta</taxon>
        <taxon>Magnoliopsida</taxon>
        <taxon>eudicotyledons</taxon>
        <taxon>Gunneridae</taxon>
        <taxon>Pentapetalae</taxon>
        <taxon>rosids</taxon>
        <taxon>fabids</taxon>
        <taxon>Fabales</taxon>
        <taxon>Fabaceae</taxon>
        <taxon>Papilionoideae</taxon>
        <taxon>50 kb inversion clade</taxon>
        <taxon>NPAAA clade</taxon>
        <taxon>Hologalegina</taxon>
        <taxon>IRL clade</taxon>
        <taxon>Trifolieae</taxon>
        <taxon>Trifolium</taxon>
    </lineage>
</organism>
<evidence type="ECO:0000256" key="1">
    <source>
        <dbReference type="SAM" id="MobiDB-lite"/>
    </source>
</evidence>
<feature type="compositionally biased region" description="Basic and acidic residues" evidence="1">
    <location>
        <begin position="45"/>
        <end position="57"/>
    </location>
</feature>
<accession>A0A392T4N6</accession>
<feature type="region of interest" description="Disordered" evidence="1">
    <location>
        <begin position="1"/>
        <end position="57"/>
    </location>
</feature>
<reference evidence="2 3" key="1">
    <citation type="journal article" date="2018" name="Front. Plant Sci.">
        <title>Red Clover (Trifolium pratense) and Zigzag Clover (T. medium) - A Picture of Genomic Similarities and Differences.</title>
        <authorList>
            <person name="Dluhosova J."/>
            <person name="Istvanek J."/>
            <person name="Nedelnik J."/>
            <person name="Repkova J."/>
        </authorList>
    </citation>
    <scope>NUCLEOTIDE SEQUENCE [LARGE SCALE GENOMIC DNA]</scope>
    <source>
        <strain evidence="3">cv. 10/8</strain>
        <tissue evidence="2">Leaf</tissue>
    </source>
</reference>
<sequence length="57" mass="6278">MISTDDASDSSEDLNVNHNENEESSDEDIIEGSNTHANVQEEANSDMHTDSDELSPR</sequence>
<dbReference type="EMBL" id="LXQA010506709">
    <property type="protein sequence ID" value="MCI56081.1"/>
    <property type="molecule type" value="Genomic_DNA"/>
</dbReference>
<feature type="non-terminal residue" evidence="2">
    <location>
        <position position="57"/>
    </location>
</feature>
<feature type="compositionally biased region" description="Polar residues" evidence="1">
    <location>
        <begin position="32"/>
        <end position="42"/>
    </location>
</feature>
<feature type="compositionally biased region" description="Acidic residues" evidence="1">
    <location>
        <begin position="1"/>
        <end position="12"/>
    </location>
</feature>
<protein>
    <submittedName>
        <fullName evidence="2">Uncharacterized protein</fullName>
    </submittedName>
</protein>
<evidence type="ECO:0000313" key="3">
    <source>
        <dbReference type="Proteomes" id="UP000265520"/>
    </source>
</evidence>
<proteinExistence type="predicted"/>
<evidence type="ECO:0000313" key="2">
    <source>
        <dbReference type="EMBL" id="MCI56081.1"/>
    </source>
</evidence>
<dbReference type="AlphaFoldDB" id="A0A392T4N6"/>
<dbReference type="Proteomes" id="UP000265520">
    <property type="component" value="Unassembled WGS sequence"/>
</dbReference>
<keyword evidence="3" id="KW-1185">Reference proteome</keyword>
<comment type="caution">
    <text evidence="2">The sequence shown here is derived from an EMBL/GenBank/DDBJ whole genome shotgun (WGS) entry which is preliminary data.</text>
</comment>